<dbReference type="GO" id="GO:0005886">
    <property type="term" value="C:plasma membrane"/>
    <property type="evidence" value="ECO:0007669"/>
    <property type="project" value="UniProtKB-SubCell"/>
</dbReference>
<evidence type="ECO:0000256" key="10">
    <source>
        <dbReference type="ARBA" id="ARBA00023065"/>
    </source>
</evidence>
<proteinExistence type="inferred from homology"/>
<evidence type="ECO:0000256" key="12">
    <source>
        <dbReference type="PIRSR" id="PIRSR006247-1"/>
    </source>
</evidence>
<organism evidence="14 15">
    <name type="scientific">Candidatus Allofournierella pullicola</name>
    <dbReference type="NCBI Taxonomy" id="2838596"/>
    <lineage>
        <taxon>Bacteria</taxon>
        <taxon>Bacillati</taxon>
        <taxon>Bacillota</taxon>
        <taxon>Clostridia</taxon>
        <taxon>Eubacteriales</taxon>
        <taxon>Oscillospiraceae</taxon>
        <taxon>Allofournierella</taxon>
    </lineage>
</organism>
<dbReference type="PANTHER" id="PTHR32024:SF2">
    <property type="entry name" value="TRK SYSTEM POTASSIUM UPTAKE PROTEIN TRKG-RELATED"/>
    <property type="match status" value="1"/>
</dbReference>
<dbReference type="EMBL" id="DXFW01000037">
    <property type="protein sequence ID" value="HIX06545.1"/>
    <property type="molecule type" value="Genomic_DNA"/>
</dbReference>
<evidence type="ECO:0000256" key="5">
    <source>
        <dbReference type="ARBA" id="ARBA00022519"/>
    </source>
</evidence>
<feature type="transmembrane region" description="Helical" evidence="13">
    <location>
        <begin position="70"/>
        <end position="91"/>
    </location>
</feature>
<feature type="transmembrane region" description="Helical" evidence="13">
    <location>
        <begin position="133"/>
        <end position="152"/>
    </location>
</feature>
<keyword evidence="7 13" id="KW-0812">Transmembrane</keyword>
<keyword evidence="5" id="KW-0997">Cell inner membrane</keyword>
<feature type="transmembrane region" description="Helical" evidence="13">
    <location>
        <begin position="330"/>
        <end position="352"/>
    </location>
</feature>
<gene>
    <name evidence="14" type="ORF">H9865_10705</name>
</gene>
<feature type="transmembrane region" description="Helical" evidence="13">
    <location>
        <begin position="36"/>
        <end position="58"/>
    </location>
</feature>
<dbReference type="Proteomes" id="UP000824193">
    <property type="component" value="Unassembled WGS sequence"/>
</dbReference>
<evidence type="ECO:0000256" key="7">
    <source>
        <dbReference type="ARBA" id="ARBA00022692"/>
    </source>
</evidence>
<reference evidence="14" key="1">
    <citation type="journal article" date="2021" name="PeerJ">
        <title>Extensive microbial diversity within the chicken gut microbiome revealed by metagenomics and culture.</title>
        <authorList>
            <person name="Gilroy R."/>
            <person name="Ravi A."/>
            <person name="Getino M."/>
            <person name="Pursley I."/>
            <person name="Horton D.L."/>
            <person name="Alikhan N.F."/>
            <person name="Baker D."/>
            <person name="Gharbi K."/>
            <person name="Hall N."/>
            <person name="Watson M."/>
            <person name="Adriaenssens E.M."/>
            <person name="Foster-Nyarko E."/>
            <person name="Jarju S."/>
            <person name="Secka A."/>
            <person name="Antonio M."/>
            <person name="Oren A."/>
            <person name="Chaudhuri R.R."/>
            <person name="La Ragione R."/>
            <person name="Hildebrand F."/>
            <person name="Pallen M.J."/>
        </authorList>
    </citation>
    <scope>NUCLEOTIDE SEQUENCE</scope>
    <source>
        <strain evidence="14">2239</strain>
    </source>
</reference>
<dbReference type="AlphaFoldDB" id="A0A9D1V5K8"/>
<evidence type="ECO:0000256" key="6">
    <source>
        <dbReference type="ARBA" id="ARBA00022538"/>
    </source>
</evidence>
<dbReference type="Pfam" id="PF02386">
    <property type="entry name" value="TrkH"/>
    <property type="match status" value="1"/>
</dbReference>
<keyword evidence="10" id="KW-0406">Ion transport</keyword>
<feature type="binding site" evidence="12">
    <location>
        <position position="112"/>
    </location>
    <ligand>
        <name>K(+)</name>
        <dbReference type="ChEBI" id="CHEBI:29103"/>
    </ligand>
</feature>
<dbReference type="GO" id="GO:0046872">
    <property type="term" value="F:metal ion binding"/>
    <property type="evidence" value="ECO:0007669"/>
    <property type="project" value="UniProtKB-KW"/>
</dbReference>
<evidence type="ECO:0000256" key="9">
    <source>
        <dbReference type="ARBA" id="ARBA00022989"/>
    </source>
</evidence>
<feature type="binding site" evidence="12">
    <location>
        <position position="220"/>
    </location>
    <ligand>
        <name>K(+)</name>
        <dbReference type="ChEBI" id="CHEBI:29103"/>
    </ligand>
</feature>
<dbReference type="InterPro" id="IPR004772">
    <property type="entry name" value="TrkH"/>
</dbReference>
<dbReference type="InterPro" id="IPR003445">
    <property type="entry name" value="Cat_transpt"/>
</dbReference>
<evidence type="ECO:0000313" key="15">
    <source>
        <dbReference type="Proteomes" id="UP000824193"/>
    </source>
</evidence>
<accession>A0A9D1V5K8</accession>
<keyword evidence="6" id="KW-0633">Potassium transport</keyword>
<comment type="subcellular location">
    <subcellularLocation>
        <location evidence="1">Cell inner membrane</location>
        <topology evidence="1">Multi-pass membrane protein</topology>
    </subcellularLocation>
</comment>
<evidence type="ECO:0000256" key="4">
    <source>
        <dbReference type="ARBA" id="ARBA00022475"/>
    </source>
</evidence>
<comment type="similarity">
    <text evidence="2">Belongs to the TrkH potassium transport family.</text>
</comment>
<feature type="binding site" evidence="12">
    <location>
        <position position="313"/>
    </location>
    <ligand>
        <name>K(+)</name>
        <dbReference type="ChEBI" id="CHEBI:29103"/>
    </ligand>
</feature>
<feature type="transmembrane region" description="Helical" evidence="13">
    <location>
        <begin position="183"/>
        <end position="207"/>
    </location>
</feature>
<dbReference type="GO" id="GO:0015379">
    <property type="term" value="F:potassium:chloride symporter activity"/>
    <property type="evidence" value="ECO:0007669"/>
    <property type="project" value="InterPro"/>
</dbReference>
<evidence type="ECO:0000256" key="11">
    <source>
        <dbReference type="ARBA" id="ARBA00023136"/>
    </source>
</evidence>
<dbReference type="PANTHER" id="PTHR32024">
    <property type="entry name" value="TRK SYSTEM POTASSIUM UPTAKE PROTEIN TRKG-RELATED"/>
    <property type="match status" value="1"/>
</dbReference>
<keyword evidence="12" id="KW-0479">Metal-binding</keyword>
<dbReference type="PIRSF" id="PIRSF006247">
    <property type="entry name" value="TrkH"/>
    <property type="match status" value="1"/>
</dbReference>
<feature type="binding site" evidence="12">
    <location>
        <position position="111"/>
    </location>
    <ligand>
        <name>K(+)</name>
        <dbReference type="ChEBI" id="CHEBI:29103"/>
    </ligand>
</feature>
<sequence length="482" mass="52587">MNFRAINHTIGSIILLEMAFMLPSLVWCWVDRDGHSAFAFGVSLLIMGLCAGLFLLVGRRARGSIFAPEGFVTVAMCWIVLSLLGCLPFFISGQIPSYIDALFEVVSGFTTTGASILADPSEMSRGLLIWRSTTHWLGGMGILVFMLAILPARQGGALHLMRAESPGPTVSKLTPRLRQTSKILYAIYLALTLGCVLFLLAGGMSLFDSLCTAFGTAGTGGFGIKADSMASYSPYLQWVVTVFMALFGVNFSVYYLLLMRKAGLAVKDEEVRLYFLIMLVAGALIAWDIRDLIPDLSERIRHAYFQVSSLMTTTGFSTVDFDAWPAFSKSILLCLMAVGACAGSTGGGLKVMRLSIMCKSLRRAMRQTLRPNSVQLVRVNGKVVDDDVVHNVSAYLVAYVLIIFGSFVLISLDEFSVESNISAVFACFNNIGPGFGSVGPMVNYDSFSNFSKLVLTLDMLLGRLEIFPLLALASRHSWSRRL</sequence>
<feature type="binding site" evidence="12">
    <location>
        <position position="314"/>
    </location>
    <ligand>
        <name>K(+)</name>
        <dbReference type="ChEBI" id="CHEBI:29103"/>
    </ligand>
</feature>
<evidence type="ECO:0000256" key="2">
    <source>
        <dbReference type="ARBA" id="ARBA00009137"/>
    </source>
</evidence>
<keyword evidence="4" id="KW-1003">Cell membrane</keyword>
<comment type="caution">
    <text evidence="14">The sequence shown here is derived from an EMBL/GenBank/DDBJ whole genome shotgun (WGS) entry which is preliminary data.</text>
</comment>
<feature type="transmembrane region" description="Helical" evidence="13">
    <location>
        <begin position="235"/>
        <end position="259"/>
    </location>
</feature>
<keyword evidence="3" id="KW-0813">Transport</keyword>
<reference evidence="14" key="2">
    <citation type="submission" date="2021-04" db="EMBL/GenBank/DDBJ databases">
        <authorList>
            <person name="Gilroy R."/>
        </authorList>
    </citation>
    <scope>NUCLEOTIDE SEQUENCE</scope>
    <source>
        <strain evidence="14">2239</strain>
    </source>
</reference>
<evidence type="ECO:0000313" key="14">
    <source>
        <dbReference type="EMBL" id="HIX06545.1"/>
    </source>
</evidence>
<keyword evidence="8 12" id="KW-0630">Potassium</keyword>
<evidence type="ECO:0000256" key="13">
    <source>
        <dbReference type="SAM" id="Phobius"/>
    </source>
</evidence>
<feature type="binding site" evidence="12">
    <location>
        <position position="430"/>
    </location>
    <ligand>
        <name>K(+)</name>
        <dbReference type="ChEBI" id="CHEBI:29103"/>
    </ligand>
</feature>
<evidence type="ECO:0000256" key="3">
    <source>
        <dbReference type="ARBA" id="ARBA00022448"/>
    </source>
</evidence>
<evidence type="ECO:0000256" key="8">
    <source>
        <dbReference type="ARBA" id="ARBA00022958"/>
    </source>
</evidence>
<feature type="transmembrane region" description="Helical" evidence="13">
    <location>
        <begin position="392"/>
        <end position="412"/>
    </location>
</feature>
<evidence type="ECO:0000256" key="1">
    <source>
        <dbReference type="ARBA" id="ARBA00004429"/>
    </source>
</evidence>
<feature type="transmembrane region" description="Helical" evidence="13">
    <location>
        <begin position="12"/>
        <end position="30"/>
    </location>
</feature>
<keyword evidence="9 13" id="KW-1133">Transmembrane helix</keyword>
<keyword evidence="11 13" id="KW-0472">Membrane</keyword>
<name>A0A9D1V5K8_9FIRM</name>
<feature type="transmembrane region" description="Helical" evidence="13">
    <location>
        <begin position="271"/>
        <end position="289"/>
    </location>
</feature>
<protein>
    <submittedName>
        <fullName evidence="14">TrkH family potassium uptake protein</fullName>
    </submittedName>
</protein>